<dbReference type="PANTHER" id="PTHR43194:SF4">
    <property type="entry name" value="AB HYDROLASE-1 DOMAIN-CONTAINING PROTEIN"/>
    <property type="match status" value="1"/>
</dbReference>
<dbReference type="InterPro" id="IPR029058">
    <property type="entry name" value="AB_hydrolase_fold"/>
</dbReference>
<evidence type="ECO:0000259" key="6">
    <source>
        <dbReference type="Pfam" id="PF12697"/>
    </source>
</evidence>
<keyword evidence="3" id="KW-0843">Virulence</keyword>
<dbReference type="SUPFAM" id="SSF53474">
    <property type="entry name" value="alpha/beta-Hydrolases"/>
    <property type="match status" value="1"/>
</dbReference>
<gene>
    <name evidence="7" type="ORF">GMOD_00000875</name>
</gene>
<feature type="domain" description="AB hydrolase-1" evidence="6">
    <location>
        <begin position="74"/>
        <end position="364"/>
    </location>
</feature>
<evidence type="ECO:0000313" key="7">
    <source>
        <dbReference type="EMBL" id="RMZ70742.1"/>
    </source>
</evidence>
<comment type="similarity">
    <text evidence="2">Belongs to the AB hydrolase superfamily. AKT2 hydrolase family.</text>
</comment>
<sequence>MWSYTVATALIALLWQVEILTFGYGGDRQPRRDFFYVGGEYANLTFGNSSAQFMINQIYVEKHTPAKQKQKHPIVFIHGSGQTGTNFLETPDGRPGWASYFLSHGYTVYLSDQPSRGRSPWFPSLGTMYVFTTAQIEQLFTATSLYKLWPQAKLHTQWPGTGRVGDATFDAFYATQVQLQADNRLSEEQNGKAYTALLDKIGEEAHIITHSQSGAYGWRVADQRPHLVKSVVALEPSGPPFVSKMFGTTGGPARPWGITDLEMTYDPPAGPNATDIKNIVVAAKDANHSECVMQDEPAKQLVNLARIPVLAVTSEASYHAQYDYCTVGYMRQAGVDVEHVELAKEGIHGNGHMFFMEKNNLEIAERVLTWLEKH</sequence>
<evidence type="ECO:0000256" key="4">
    <source>
        <dbReference type="ARBA" id="ARBA00023140"/>
    </source>
</evidence>
<keyword evidence="4" id="KW-0576">Peroxisome</keyword>
<dbReference type="GO" id="GO:0016787">
    <property type="term" value="F:hydrolase activity"/>
    <property type="evidence" value="ECO:0007669"/>
    <property type="project" value="UniProtKB-KW"/>
</dbReference>
<name>A0A3M7M8E8_9PLEO</name>
<dbReference type="EMBL" id="KE747824">
    <property type="protein sequence ID" value="RMZ70742.1"/>
    <property type="molecule type" value="Genomic_DNA"/>
</dbReference>
<reference evidence="7 8" key="1">
    <citation type="journal article" date="2014" name="PLoS ONE">
        <title>De novo Genome Assembly of the Fungal Plant Pathogen Pyrenophora semeniperda.</title>
        <authorList>
            <person name="Soliai M.M."/>
            <person name="Meyer S.E."/>
            <person name="Udall J.A."/>
            <person name="Elzinga D.E."/>
            <person name="Hermansen R.A."/>
            <person name="Bodily P.M."/>
            <person name="Hart A.A."/>
            <person name="Coleman C.E."/>
        </authorList>
    </citation>
    <scope>NUCLEOTIDE SEQUENCE [LARGE SCALE GENOMIC DNA]</scope>
    <source>
        <strain evidence="7 8">CCB06</strain>
        <tissue evidence="7">Mycelium</tissue>
    </source>
</reference>
<dbReference type="Proteomes" id="UP000265663">
    <property type="component" value="Unassembled WGS sequence"/>
</dbReference>
<dbReference type="OrthoDB" id="9978720at2759"/>
<dbReference type="PANTHER" id="PTHR43194">
    <property type="entry name" value="HYDROLASE ALPHA/BETA FOLD FAMILY"/>
    <property type="match status" value="1"/>
</dbReference>
<dbReference type="InterPro" id="IPR000073">
    <property type="entry name" value="AB_hydrolase_1"/>
</dbReference>
<feature type="signal peptide" evidence="5">
    <location>
        <begin position="1"/>
        <end position="25"/>
    </location>
</feature>
<keyword evidence="7" id="KW-0378">Hydrolase</keyword>
<dbReference type="Gene3D" id="3.40.50.1820">
    <property type="entry name" value="alpha/beta hydrolase"/>
    <property type="match status" value="1"/>
</dbReference>
<protein>
    <submittedName>
        <fullName evidence="7">Alpha beta-hydrolase</fullName>
    </submittedName>
</protein>
<dbReference type="InterPro" id="IPR050228">
    <property type="entry name" value="Carboxylesterase_BioH"/>
</dbReference>
<evidence type="ECO:0000256" key="2">
    <source>
        <dbReference type="ARBA" id="ARBA00005668"/>
    </source>
</evidence>
<dbReference type="GO" id="GO:0005777">
    <property type="term" value="C:peroxisome"/>
    <property type="evidence" value="ECO:0007669"/>
    <property type="project" value="UniProtKB-SubCell"/>
</dbReference>
<dbReference type="AlphaFoldDB" id="A0A3M7M8E8"/>
<keyword evidence="5" id="KW-0732">Signal</keyword>
<proteinExistence type="inferred from homology"/>
<evidence type="ECO:0000256" key="5">
    <source>
        <dbReference type="SAM" id="SignalP"/>
    </source>
</evidence>
<accession>A0A3M7M8E8</accession>
<dbReference type="CDD" id="cd12809">
    <property type="entry name" value="Esterase_713_like-2"/>
    <property type="match status" value="1"/>
</dbReference>
<keyword evidence="8" id="KW-1185">Reference proteome</keyword>
<evidence type="ECO:0000313" key="8">
    <source>
        <dbReference type="Proteomes" id="UP000265663"/>
    </source>
</evidence>
<evidence type="ECO:0000256" key="1">
    <source>
        <dbReference type="ARBA" id="ARBA00004275"/>
    </source>
</evidence>
<feature type="chain" id="PRO_5018101681" evidence="5">
    <location>
        <begin position="26"/>
        <end position="374"/>
    </location>
</feature>
<dbReference type="Pfam" id="PF12697">
    <property type="entry name" value="Abhydrolase_6"/>
    <property type="match status" value="1"/>
</dbReference>
<organism evidence="7 8">
    <name type="scientific">Pyrenophora seminiperda CCB06</name>
    <dbReference type="NCBI Taxonomy" id="1302712"/>
    <lineage>
        <taxon>Eukaryota</taxon>
        <taxon>Fungi</taxon>
        <taxon>Dikarya</taxon>
        <taxon>Ascomycota</taxon>
        <taxon>Pezizomycotina</taxon>
        <taxon>Dothideomycetes</taxon>
        <taxon>Pleosporomycetidae</taxon>
        <taxon>Pleosporales</taxon>
        <taxon>Pleosporineae</taxon>
        <taxon>Pleosporaceae</taxon>
        <taxon>Pyrenophora</taxon>
    </lineage>
</organism>
<comment type="subcellular location">
    <subcellularLocation>
        <location evidence="1">Peroxisome</location>
    </subcellularLocation>
</comment>
<evidence type="ECO:0000256" key="3">
    <source>
        <dbReference type="ARBA" id="ARBA00023026"/>
    </source>
</evidence>